<name>A0ABD2JWF9_9BILA</name>
<feature type="region of interest" description="Disordered" evidence="1">
    <location>
        <begin position="156"/>
        <end position="181"/>
    </location>
</feature>
<dbReference type="EMBL" id="JBICBT010000890">
    <property type="protein sequence ID" value="KAL3094894.1"/>
    <property type="molecule type" value="Genomic_DNA"/>
</dbReference>
<dbReference type="AlphaFoldDB" id="A0ABD2JWF9"/>
<evidence type="ECO:0000256" key="1">
    <source>
        <dbReference type="SAM" id="MobiDB-lite"/>
    </source>
</evidence>
<accession>A0ABD2JWF9</accession>
<organism evidence="2 3">
    <name type="scientific">Heterodera trifolii</name>
    <dbReference type="NCBI Taxonomy" id="157864"/>
    <lineage>
        <taxon>Eukaryota</taxon>
        <taxon>Metazoa</taxon>
        <taxon>Ecdysozoa</taxon>
        <taxon>Nematoda</taxon>
        <taxon>Chromadorea</taxon>
        <taxon>Rhabditida</taxon>
        <taxon>Tylenchina</taxon>
        <taxon>Tylenchomorpha</taxon>
        <taxon>Tylenchoidea</taxon>
        <taxon>Heteroderidae</taxon>
        <taxon>Heteroderinae</taxon>
        <taxon>Heterodera</taxon>
    </lineage>
</organism>
<comment type="caution">
    <text evidence="2">The sequence shown here is derived from an EMBL/GenBank/DDBJ whole genome shotgun (WGS) entry which is preliminary data.</text>
</comment>
<keyword evidence="3" id="KW-1185">Reference proteome</keyword>
<reference evidence="2 3" key="1">
    <citation type="submission" date="2024-10" db="EMBL/GenBank/DDBJ databases">
        <authorList>
            <person name="Kim D."/>
        </authorList>
    </citation>
    <scope>NUCLEOTIDE SEQUENCE [LARGE SCALE GENOMIC DNA]</scope>
    <source>
        <strain evidence="2">BH-2024</strain>
    </source>
</reference>
<dbReference type="Proteomes" id="UP001620626">
    <property type="component" value="Unassembled WGS sequence"/>
</dbReference>
<dbReference type="CDD" id="cd00742">
    <property type="entry name" value="FABP"/>
    <property type="match status" value="1"/>
</dbReference>
<dbReference type="Gene3D" id="2.40.128.20">
    <property type="match status" value="1"/>
</dbReference>
<evidence type="ECO:0000313" key="2">
    <source>
        <dbReference type="EMBL" id="KAL3094894.1"/>
    </source>
</evidence>
<dbReference type="SUPFAM" id="SSF50814">
    <property type="entry name" value="Lipocalins"/>
    <property type="match status" value="1"/>
</dbReference>
<dbReference type="InterPro" id="IPR012674">
    <property type="entry name" value="Calycin"/>
</dbReference>
<proteinExistence type="predicted"/>
<sequence>MEPGVVRKLQRVYEKSLCQFSHAYAALNRKTRVGVCGEQRRRALGDNDVLFDLDLFVFSDEVREFEQKTADGRNVKSIFTFENDKLIEKQTKIKADEKDSRYERYIDESDKLIIAMECGSVKAKRVYVKEPNVKSTYIQTPTQAMENAMNRLDYVAGGSNNNSEKSHYQFDSQPAFPLKPT</sequence>
<protein>
    <submittedName>
        <fullName evidence="2">Uncharacterized protein</fullName>
    </submittedName>
</protein>
<evidence type="ECO:0000313" key="3">
    <source>
        <dbReference type="Proteomes" id="UP001620626"/>
    </source>
</evidence>
<gene>
    <name evidence="2" type="ORF">niasHT_025698</name>
</gene>